<dbReference type="EMBL" id="BMPU01000004">
    <property type="protein sequence ID" value="GGM55690.1"/>
    <property type="molecule type" value="Genomic_DNA"/>
</dbReference>
<feature type="transmembrane region" description="Helical" evidence="6">
    <location>
        <begin position="41"/>
        <end position="57"/>
    </location>
</feature>
<feature type="transmembrane region" description="Helical" evidence="6">
    <location>
        <begin position="124"/>
        <end position="141"/>
    </location>
</feature>
<gene>
    <name evidence="8" type="ORF">GCM10007088_13140</name>
</gene>
<dbReference type="InterPro" id="IPR037185">
    <property type="entry name" value="EmrE-like"/>
</dbReference>
<keyword evidence="5 6" id="KW-0472">Membrane</keyword>
<feature type="transmembrane region" description="Helical" evidence="6">
    <location>
        <begin position="274"/>
        <end position="295"/>
    </location>
</feature>
<feature type="transmembrane region" description="Helical" evidence="6">
    <location>
        <begin position="69"/>
        <end position="90"/>
    </location>
</feature>
<dbReference type="Proteomes" id="UP000653477">
    <property type="component" value="Unassembled WGS sequence"/>
</dbReference>
<comment type="caution">
    <text evidence="8">The sequence shown here is derived from an EMBL/GenBank/DDBJ whole genome shotgun (WGS) entry which is preliminary data.</text>
</comment>
<reference evidence="9" key="1">
    <citation type="journal article" date="2019" name="Int. J. Syst. Evol. Microbiol.">
        <title>The Global Catalogue of Microorganisms (GCM) 10K type strain sequencing project: providing services to taxonomists for standard genome sequencing and annotation.</title>
        <authorList>
            <consortium name="The Broad Institute Genomics Platform"/>
            <consortium name="The Broad Institute Genome Sequencing Center for Infectious Disease"/>
            <person name="Wu L."/>
            <person name="Ma J."/>
        </authorList>
    </citation>
    <scope>NUCLEOTIDE SEQUENCE [LARGE SCALE GENOMIC DNA]</scope>
    <source>
        <strain evidence="9">JCM 30531</strain>
    </source>
</reference>
<feature type="domain" description="EamA" evidence="7">
    <location>
        <begin position="154"/>
        <end position="290"/>
    </location>
</feature>
<comment type="subcellular location">
    <subcellularLocation>
        <location evidence="1">Cell membrane</location>
        <topology evidence="1">Multi-pass membrane protein</topology>
    </subcellularLocation>
</comment>
<sequence length="314" mass="33708">MYMNKFKGFLYGMTASATFGLLPLFTLPTMAEGMTTDSILCYRMLFASLLVAVLMMVRRVNFSVGLRELSWLVLLGFFYYGSATLLFQAYGSMSSGMATTLHFLYPVGVTLIMAVLFKQRPSPFTIIAIILALSGVALLSLRGSGVAEGSASLVGILLVLLSGLSYAIYLVTVNNVRRIREMDNLKLTLYVLLSSAGFFLINASFNGGVQAIPSGSALVNLLLLAFLPTLVSNLALVRAIKSIGSTLTSVLGAMEPLTAIVIGVVVFGETISGTMALGILLIIAAVTIIVLSPLLDKNIAERLRRFAQRPIGRR</sequence>
<proteinExistence type="predicted"/>
<feature type="transmembrane region" description="Helical" evidence="6">
    <location>
        <begin position="153"/>
        <end position="175"/>
    </location>
</feature>
<dbReference type="InterPro" id="IPR051258">
    <property type="entry name" value="Diverse_Substrate_Transporter"/>
</dbReference>
<dbReference type="InterPro" id="IPR000620">
    <property type="entry name" value="EamA_dom"/>
</dbReference>
<dbReference type="Gene3D" id="1.10.3730.20">
    <property type="match status" value="1"/>
</dbReference>
<protein>
    <submittedName>
        <fullName evidence="8">Membrane protein</fullName>
    </submittedName>
</protein>
<name>A0ABQ2H945_9PORP</name>
<evidence type="ECO:0000256" key="2">
    <source>
        <dbReference type="ARBA" id="ARBA00022475"/>
    </source>
</evidence>
<dbReference type="Pfam" id="PF00892">
    <property type="entry name" value="EamA"/>
    <property type="match status" value="2"/>
</dbReference>
<evidence type="ECO:0000313" key="8">
    <source>
        <dbReference type="EMBL" id="GGM55690.1"/>
    </source>
</evidence>
<feature type="transmembrane region" description="Helical" evidence="6">
    <location>
        <begin position="96"/>
        <end position="117"/>
    </location>
</feature>
<accession>A0ABQ2H945</accession>
<evidence type="ECO:0000256" key="4">
    <source>
        <dbReference type="ARBA" id="ARBA00022989"/>
    </source>
</evidence>
<evidence type="ECO:0000259" key="7">
    <source>
        <dbReference type="Pfam" id="PF00892"/>
    </source>
</evidence>
<keyword evidence="9" id="KW-1185">Reference proteome</keyword>
<keyword evidence="2" id="KW-1003">Cell membrane</keyword>
<feature type="transmembrane region" description="Helical" evidence="6">
    <location>
        <begin position="249"/>
        <end position="268"/>
    </location>
</feature>
<feature type="transmembrane region" description="Helical" evidence="6">
    <location>
        <begin position="217"/>
        <end position="237"/>
    </location>
</feature>
<organism evidence="8 9">
    <name type="scientific">Porphyromonas pasteri</name>
    <dbReference type="NCBI Taxonomy" id="1583331"/>
    <lineage>
        <taxon>Bacteria</taxon>
        <taxon>Pseudomonadati</taxon>
        <taxon>Bacteroidota</taxon>
        <taxon>Bacteroidia</taxon>
        <taxon>Bacteroidales</taxon>
        <taxon>Porphyromonadaceae</taxon>
        <taxon>Porphyromonas</taxon>
    </lineage>
</organism>
<evidence type="ECO:0000256" key="1">
    <source>
        <dbReference type="ARBA" id="ARBA00004651"/>
    </source>
</evidence>
<dbReference type="PANTHER" id="PTHR42920:SF5">
    <property type="entry name" value="EAMA DOMAIN-CONTAINING PROTEIN"/>
    <property type="match status" value="1"/>
</dbReference>
<evidence type="ECO:0000256" key="3">
    <source>
        <dbReference type="ARBA" id="ARBA00022692"/>
    </source>
</evidence>
<keyword evidence="4 6" id="KW-1133">Transmembrane helix</keyword>
<evidence type="ECO:0000313" key="9">
    <source>
        <dbReference type="Proteomes" id="UP000653477"/>
    </source>
</evidence>
<evidence type="ECO:0000256" key="6">
    <source>
        <dbReference type="SAM" id="Phobius"/>
    </source>
</evidence>
<feature type="domain" description="EamA" evidence="7">
    <location>
        <begin position="7"/>
        <end position="140"/>
    </location>
</feature>
<dbReference type="PANTHER" id="PTHR42920">
    <property type="entry name" value="OS03G0707200 PROTEIN-RELATED"/>
    <property type="match status" value="1"/>
</dbReference>
<evidence type="ECO:0000256" key="5">
    <source>
        <dbReference type="ARBA" id="ARBA00023136"/>
    </source>
</evidence>
<feature type="transmembrane region" description="Helical" evidence="6">
    <location>
        <begin position="187"/>
        <end position="205"/>
    </location>
</feature>
<keyword evidence="3 6" id="KW-0812">Transmembrane</keyword>
<dbReference type="SUPFAM" id="SSF103481">
    <property type="entry name" value="Multidrug resistance efflux transporter EmrE"/>
    <property type="match status" value="2"/>
</dbReference>